<evidence type="ECO:0000313" key="1">
    <source>
        <dbReference type="EMBL" id="CAB3407035.1"/>
    </source>
</evidence>
<dbReference type="Proteomes" id="UP000494206">
    <property type="component" value="Unassembled WGS sequence"/>
</dbReference>
<dbReference type="AlphaFoldDB" id="A0A8S1F572"/>
<dbReference type="EMBL" id="CADEPM010000006">
    <property type="protein sequence ID" value="CAB3407035.1"/>
    <property type="molecule type" value="Genomic_DNA"/>
</dbReference>
<dbReference type="Gene3D" id="3.90.550.10">
    <property type="entry name" value="Spore Coat Polysaccharide Biosynthesis Protein SpsA, Chain A"/>
    <property type="match status" value="1"/>
</dbReference>
<keyword evidence="2" id="KW-1185">Reference proteome</keyword>
<dbReference type="GO" id="GO:0016757">
    <property type="term" value="F:glycosyltransferase activity"/>
    <property type="evidence" value="ECO:0007669"/>
    <property type="project" value="UniProtKB-ARBA"/>
</dbReference>
<dbReference type="SUPFAM" id="SSF53448">
    <property type="entry name" value="Nucleotide-diphospho-sugar transferases"/>
    <property type="match status" value="1"/>
</dbReference>
<name>A0A8S1F572_9PELO</name>
<organism evidence="1 2">
    <name type="scientific">Caenorhabditis bovis</name>
    <dbReference type="NCBI Taxonomy" id="2654633"/>
    <lineage>
        <taxon>Eukaryota</taxon>
        <taxon>Metazoa</taxon>
        <taxon>Ecdysozoa</taxon>
        <taxon>Nematoda</taxon>
        <taxon>Chromadorea</taxon>
        <taxon>Rhabditida</taxon>
        <taxon>Rhabditina</taxon>
        <taxon>Rhabditomorpha</taxon>
        <taxon>Rhabditoidea</taxon>
        <taxon>Rhabditidae</taxon>
        <taxon>Peloderinae</taxon>
        <taxon>Caenorhabditis</taxon>
    </lineage>
</organism>
<dbReference type="OrthoDB" id="206708at2759"/>
<dbReference type="InterPro" id="IPR029044">
    <property type="entry name" value="Nucleotide-diphossugar_trans"/>
</dbReference>
<evidence type="ECO:0000313" key="2">
    <source>
        <dbReference type="Proteomes" id="UP000494206"/>
    </source>
</evidence>
<accession>A0A8S1F572</accession>
<dbReference type="PANTHER" id="PTHR22916:SF3">
    <property type="entry name" value="UDP-GLCNAC:BETAGAL BETA-1,3-N-ACETYLGLUCOSAMINYLTRANSFERASE-LIKE PROTEIN 1"/>
    <property type="match status" value="1"/>
</dbReference>
<reference evidence="1 2" key="1">
    <citation type="submission" date="2020-04" db="EMBL/GenBank/DDBJ databases">
        <authorList>
            <person name="Laetsch R D."/>
            <person name="Stevens L."/>
            <person name="Kumar S."/>
            <person name="Blaxter L. M."/>
        </authorList>
    </citation>
    <scope>NUCLEOTIDE SEQUENCE [LARGE SCALE GENOMIC DNA]</scope>
</reference>
<protein>
    <submittedName>
        <fullName evidence="1">Uncharacterized protein</fullName>
    </submittedName>
</protein>
<dbReference type="PANTHER" id="PTHR22916">
    <property type="entry name" value="GLYCOSYLTRANSFERASE"/>
    <property type="match status" value="1"/>
</dbReference>
<gene>
    <name evidence="1" type="ORF">CBOVIS_LOCUS9023</name>
</gene>
<sequence>MPNRIQLQFNLAISAGSNYVFIGGNFHRIPENSTIRYTNWANSMDKSTIRKQIYTSHGPTLVAPTWFITRKLYDKVGGFHERLTSGFPEDLHFFYKALDVEDVVFDKVSEDVVMYRYHSGCSTFAVDEKSIWDLRIERIRKDYLEKWSKFTIWSAGKQGKRFFKSLNESEKEKVIAFGDIDESKIRRGLHEEFNEKERRITHRIPIIDIKKAVPPLVVCVKLDLTNGDLEKIINEQRWREHDDLVYFS</sequence>
<proteinExistence type="predicted"/>
<comment type="caution">
    <text evidence="1">The sequence shown here is derived from an EMBL/GenBank/DDBJ whole genome shotgun (WGS) entry which is preliminary data.</text>
</comment>